<reference evidence="2" key="2">
    <citation type="submission" date="2020-05" db="UniProtKB">
        <authorList>
            <consortium name="EnsemblMetazoa"/>
        </authorList>
    </citation>
    <scope>IDENTIFICATION</scope>
    <source>
        <strain evidence="2">WRAIR2</strain>
    </source>
</reference>
<organism evidence="2 3">
    <name type="scientific">Anopheles dirus</name>
    <dbReference type="NCBI Taxonomy" id="7168"/>
    <lineage>
        <taxon>Eukaryota</taxon>
        <taxon>Metazoa</taxon>
        <taxon>Ecdysozoa</taxon>
        <taxon>Arthropoda</taxon>
        <taxon>Hexapoda</taxon>
        <taxon>Insecta</taxon>
        <taxon>Pterygota</taxon>
        <taxon>Neoptera</taxon>
        <taxon>Endopterygota</taxon>
        <taxon>Diptera</taxon>
        <taxon>Nematocera</taxon>
        <taxon>Culicoidea</taxon>
        <taxon>Culicidae</taxon>
        <taxon>Anophelinae</taxon>
        <taxon>Anopheles</taxon>
    </lineage>
</organism>
<dbReference type="PANTHER" id="PTHR45691:SF6">
    <property type="entry name" value="PROTEIN DIAPHANOUS"/>
    <property type="match status" value="1"/>
</dbReference>
<evidence type="ECO:0000313" key="3">
    <source>
        <dbReference type="Proteomes" id="UP000075884"/>
    </source>
</evidence>
<protein>
    <submittedName>
        <fullName evidence="2">Uncharacterized protein</fullName>
    </submittedName>
</protein>
<accession>A0A182NGM9</accession>
<dbReference type="GO" id="GO:0005884">
    <property type="term" value="C:actin filament"/>
    <property type="evidence" value="ECO:0007669"/>
    <property type="project" value="TreeGrafter"/>
</dbReference>
<feature type="region of interest" description="Disordered" evidence="1">
    <location>
        <begin position="402"/>
        <end position="422"/>
    </location>
</feature>
<dbReference type="EnsemblMetazoa" id="ADIR006802-RA">
    <property type="protein sequence ID" value="ADIR006802-PA"/>
    <property type="gene ID" value="ADIR006802"/>
</dbReference>
<evidence type="ECO:0000313" key="2">
    <source>
        <dbReference type="EnsemblMetazoa" id="ADIR006802-PA"/>
    </source>
</evidence>
<name>A0A182NGM9_9DIPT</name>
<keyword evidence="3" id="KW-1185">Reference proteome</keyword>
<proteinExistence type="predicted"/>
<dbReference type="AlphaFoldDB" id="A0A182NGM9"/>
<dbReference type="VEuPathDB" id="VectorBase:ADIR006802"/>
<reference evidence="3" key="1">
    <citation type="submission" date="2013-03" db="EMBL/GenBank/DDBJ databases">
        <title>The Genome Sequence of Anopheles dirus WRAIR2.</title>
        <authorList>
            <consortium name="The Broad Institute Genomics Platform"/>
            <person name="Neafsey D.E."/>
            <person name="Walton C."/>
            <person name="Walker B."/>
            <person name="Young S.K."/>
            <person name="Zeng Q."/>
            <person name="Gargeya S."/>
            <person name="Fitzgerald M."/>
            <person name="Haas B."/>
            <person name="Abouelleil A."/>
            <person name="Allen A.W."/>
            <person name="Alvarado L."/>
            <person name="Arachchi H.M."/>
            <person name="Berlin A.M."/>
            <person name="Chapman S.B."/>
            <person name="Gainer-Dewar J."/>
            <person name="Goldberg J."/>
            <person name="Griggs A."/>
            <person name="Gujja S."/>
            <person name="Hansen M."/>
            <person name="Howarth C."/>
            <person name="Imamovic A."/>
            <person name="Ireland A."/>
            <person name="Larimer J."/>
            <person name="McCowan C."/>
            <person name="Murphy C."/>
            <person name="Pearson M."/>
            <person name="Poon T.W."/>
            <person name="Priest M."/>
            <person name="Roberts A."/>
            <person name="Saif S."/>
            <person name="Shea T."/>
            <person name="Sisk P."/>
            <person name="Sykes S."/>
            <person name="Wortman J."/>
            <person name="Nusbaum C."/>
            <person name="Birren B."/>
        </authorList>
    </citation>
    <scope>NUCLEOTIDE SEQUENCE [LARGE SCALE GENOMIC DNA]</scope>
    <source>
        <strain evidence="3">WRAIR2</strain>
    </source>
</reference>
<dbReference type="InterPro" id="IPR051412">
    <property type="entry name" value="Formin_Homology_Diaphanous_sf"/>
</dbReference>
<dbReference type="Proteomes" id="UP000075884">
    <property type="component" value="Unassembled WGS sequence"/>
</dbReference>
<sequence>MTSTVAAPTVTTSTIASSNAATISSTVTSANMTISSTVAATTMAASTMAASNRSATSTDSTISTTVASGTGTGVCTCTCTSRRMPGTSSVTSTTVSSTAGRNWNLFHHRHGHLLFDVHRVGSVYGHWDGLFHHYRTRRRSLVDVFGDGDLLCEPMPSVSSRGSRWAGVGRLGCSTVVRSTGGSVRNARVTTGTCSSVSEAAGVTLRVASSVATTLVAACSTMSTGWGEMFGRCMNGMSTTVSISSRCSTGCSSVLHQVLRRIRKDHHVRRLPHWHLHLHSQMDCFRLLLPNDLGHHQIRSVHQPRRTQVIRPMVLHSLLHRNRRIHRRVQKILPMPPPPEPPYPPPCPPSAPAPPPCSPPPNDRPMLPPPNEKLPPPPCPPSDSELRTSFFLNKCAFASDKPSNVTIWKKKKESTRQSKNWS</sequence>
<dbReference type="GO" id="GO:0030041">
    <property type="term" value="P:actin filament polymerization"/>
    <property type="evidence" value="ECO:0007669"/>
    <property type="project" value="TreeGrafter"/>
</dbReference>
<dbReference type="PANTHER" id="PTHR45691">
    <property type="entry name" value="PROTEIN DIAPHANOUS"/>
    <property type="match status" value="1"/>
</dbReference>
<feature type="compositionally biased region" description="Pro residues" evidence="1">
    <location>
        <begin position="334"/>
        <end position="381"/>
    </location>
</feature>
<feature type="region of interest" description="Disordered" evidence="1">
    <location>
        <begin position="332"/>
        <end position="385"/>
    </location>
</feature>
<evidence type="ECO:0000256" key="1">
    <source>
        <dbReference type="SAM" id="MobiDB-lite"/>
    </source>
</evidence>